<sequence length="262" mass="28999">MDAGQKEPFVVKAAHQQALLDDLEKTPLDSAAATAAKAEDREAASASEGAWKNACKKRSYRRLELNTQAFQKHELWEIPTQLGDGLGALKASLIDIKSSDDDIFRSLTETMHKPLSVPQADAGDLEEEEEPQSQAQCCPELCMQHPLFGVVEEWRTRLRRQLEHRNIKSSALVTFTSTAFPNCLAYVLGVALKRPALRMLMNVSVTESEVKFELSHGAPIVETDRQVMLQLLNLAGGASNTCVQVEVWSLQAKIRAPVELYA</sequence>
<dbReference type="OrthoDB" id="448416at2759"/>
<dbReference type="AlphaFoldDB" id="A0A813CB98"/>
<comment type="caution">
    <text evidence="1">The sequence shown here is derived from an EMBL/GenBank/DDBJ whole genome shotgun (WGS) entry which is preliminary data.</text>
</comment>
<proteinExistence type="predicted"/>
<gene>
    <name evidence="1" type="ORF">SNEC2469_LOCUS33876</name>
</gene>
<evidence type="ECO:0000313" key="1">
    <source>
        <dbReference type="EMBL" id="CAE7940402.1"/>
    </source>
</evidence>
<protein>
    <submittedName>
        <fullName evidence="1">Uncharacterized protein</fullName>
    </submittedName>
</protein>
<feature type="non-terminal residue" evidence="1">
    <location>
        <position position="1"/>
    </location>
</feature>
<dbReference type="EMBL" id="CAJNJA010091234">
    <property type="protein sequence ID" value="CAE7940402.1"/>
    <property type="molecule type" value="Genomic_DNA"/>
</dbReference>
<reference evidence="1" key="1">
    <citation type="submission" date="2021-02" db="EMBL/GenBank/DDBJ databases">
        <authorList>
            <person name="Dougan E. K."/>
            <person name="Rhodes N."/>
            <person name="Thang M."/>
            <person name="Chan C."/>
        </authorList>
    </citation>
    <scope>NUCLEOTIDE SEQUENCE</scope>
</reference>
<accession>A0A813CB98</accession>
<evidence type="ECO:0000313" key="2">
    <source>
        <dbReference type="Proteomes" id="UP000601435"/>
    </source>
</evidence>
<dbReference type="Proteomes" id="UP000601435">
    <property type="component" value="Unassembled WGS sequence"/>
</dbReference>
<keyword evidence="2" id="KW-1185">Reference proteome</keyword>
<name>A0A813CB98_9DINO</name>
<organism evidence="1 2">
    <name type="scientific">Symbiodinium necroappetens</name>
    <dbReference type="NCBI Taxonomy" id="1628268"/>
    <lineage>
        <taxon>Eukaryota</taxon>
        <taxon>Sar</taxon>
        <taxon>Alveolata</taxon>
        <taxon>Dinophyceae</taxon>
        <taxon>Suessiales</taxon>
        <taxon>Symbiodiniaceae</taxon>
        <taxon>Symbiodinium</taxon>
    </lineage>
</organism>